<evidence type="ECO:0000256" key="3">
    <source>
        <dbReference type="ARBA" id="ARBA00023125"/>
    </source>
</evidence>
<dbReference type="EMBL" id="FNHB01000001">
    <property type="protein sequence ID" value="SDL85009.1"/>
    <property type="molecule type" value="Genomic_DNA"/>
</dbReference>
<feature type="domain" description="HTH merR-type" evidence="5">
    <location>
        <begin position="4"/>
        <end position="73"/>
    </location>
</feature>
<dbReference type="Pfam" id="PF13411">
    <property type="entry name" value="MerR_1"/>
    <property type="match status" value="1"/>
</dbReference>
<dbReference type="RefSeq" id="WP_092069028.1">
    <property type="nucleotide sequence ID" value="NZ_FNHB01000001.1"/>
</dbReference>
<dbReference type="SUPFAM" id="SSF46955">
    <property type="entry name" value="Putative DNA-binding domain"/>
    <property type="match status" value="1"/>
</dbReference>
<dbReference type="GO" id="GO:0003700">
    <property type="term" value="F:DNA-binding transcription factor activity"/>
    <property type="evidence" value="ECO:0007669"/>
    <property type="project" value="InterPro"/>
</dbReference>
<evidence type="ECO:0000256" key="2">
    <source>
        <dbReference type="ARBA" id="ARBA00023015"/>
    </source>
</evidence>
<accession>A0A1G9NEZ0</accession>
<dbReference type="CDD" id="cd00592">
    <property type="entry name" value="HTH_MerR-like"/>
    <property type="match status" value="1"/>
</dbReference>
<dbReference type="STRING" id="146817.SAMN04488502_101991"/>
<dbReference type="OrthoDB" id="9811174at2"/>
<organism evidence="6 7">
    <name type="scientific">Dendrosporobacter quercicolus</name>
    <dbReference type="NCBI Taxonomy" id="146817"/>
    <lineage>
        <taxon>Bacteria</taxon>
        <taxon>Bacillati</taxon>
        <taxon>Bacillota</taxon>
        <taxon>Negativicutes</taxon>
        <taxon>Selenomonadales</taxon>
        <taxon>Sporomusaceae</taxon>
        <taxon>Dendrosporobacter</taxon>
    </lineage>
</organism>
<name>A0A1G9NEZ0_9FIRM</name>
<dbReference type="InterPro" id="IPR000551">
    <property type="entry name" value="MerR-type_HTH_dom"/>
</dbReference>
<dbReference type="GO" id="GO:0003677">
    <property type="term" value="F:DNA binding"/>
    <property type="evidence" value="ECO:0007669"/>
    <property type="project" value="UniProtKB-KW"/>
</dbReference>
<evidence type="ECO:0000259" key="5">
    <source>
        <dbReference type="PROSITE" id="PS50937"/>
    </source>
</evidence>
<sequence>MNDKYKIGTISKLLGIPIQTLHYYEKCGFVTPLKDQNSNYRYYDVWDVNYLLDSKQLRSFDFSNAEIEQIINNDCVVEIQRKFDKQEKKLLDLIYHYQAVLDTLNAEKKRLSTFHQQIGKFTEKNNPQLYFNRYRLNNSYRISEDRNEIPQIDNWLSHMPFVTATFKITQESLNKKEPQAIDYWWGFSISTKKAKELNIPLQGAEYISSQKCIYTVFSAHSQNTFVPSLYKQVFQPLWAAGHEISDTPIGRLIVRAHEQNQYTRYFEIWVPVLY</sequence>
<keyword evidence="3 6" id="KW-0238">DNA-binding</keyword>
<keyword evidence="7" id="KW-1185">Reference proteome</keyword>
<dbReference type="InterPro" id="IPR009061">
    <property type="entry name" value="DNA-bd_dom_put_sf"/>
</dbReference>
<keyword evidence="2" id="KW-0805">Transcription regulation</keyword>
<dbReference type="Gene3D" id="1.10.1660.10">
    <property type="match status" value="1"/>
</dbReference>
<dbReference type="SMART" id="SM00422">
    <property type="entry name" value="HTH_MERR"/>
    <property type="match status" value="1"/>
</dbReference>
<proteinExistence type="predicted"/>
<evidence type="ECO:0000256" key="4">
    <source>
        <dbReference type="ARBA" id="ARBA00023163"/>
    </source>
</evidence>
<dbReference type="AlphaFoldDB" id="A0A1G9NEZ0"/>
<dbReference type="PANTHER" id="PTHR30204">
    <property type="entry name" value="REDOX-CYCLING DRUG-SENSING TRANSCRIPTIONAL ACTIVATOR SOXR"/>
    <property type="match status" value="1"/>
</dbReference>
<evidence type="ECO:0000313" key="7">
    <source>
        <dbReference type="Proteomes" id="UP000214880"/>
    </source>
</evidence>
<dbReference type="PROSITE" id="PS50937">
    <property type="entry name" value="HTH_MERR_2"/>
    <property type="match status" value="1"/>
</dbReference>
<gene>
    <name evidence="6" type="ORF">SAMN04488502_101991</name>
</gene>
<dbReference type="PANTHER" id="PTHR30204:SF69">
    <property type="entry name" value="MERR-FAMILY TRANSCRIPTIONAL REGULATOR"/>
    <property type="match status" value="1"/>
</dbReference>
<dbReference type="InterPro" id="IPR047057">
    <property type="entry name" value="MerR_fam"/>
</dbReference>
<reference evidence="6 7" key="1">
    <citation type="submission" date="2016-10" db="EMBL/GenBank/DDBJ databases">
        <authorList>
            <person name="de Groot N.N."/>
        </authorList>
    </citation>
    <scope>NUCLEOTIDE SEQUENCE [LARGE SCALE GENOMIC DNA]</scope>
    <source>
        <strain evidence="6 7">DSM 1736</strain>
    </source>
</reference>
<evidence type="ECO:0000313" key="6">
    <source>
        <dbReference type="EMBL" id="SDL85009.1"/>
    </source>
</evidence>
<keyword evidence="1" id="KW-0678">Repressor</keyword>
<protein>
    <submittedName>
        <fullName evidence="6">DNA-binding transcriptional regulator, MerR family</fullName>
    </submittedName>
</protein>
<keyword evidence="4" id="KW-0804">Transcription</keyword>
<evidence type="ECO:0000256" key="1">
    <source>
        <dbReference type="ARBA" id="ARBA00022491"/>
    </source>
</evidence>
<dbReference type="Proteomes" id="UP000214880">
    <property type="component" value="Unassembled WGS sequence"/>
</dbReference>